<dbReference type="InterPro" id="IPR041679">
    <property type="entry name" value="DNA2/NAM7-like_C"/>
</dbReference>
<dbReference type="GO" id="GO:0005524">
    <property type="term" value="F:ATP binding"/>
    <property type="evidence" value="ECO:0007669"/>
    <property type="project" value="UniProtKB-KW"/>
</dbReference>
<evidence type="ECO:0000313" key="8">
    <source>
        <dbReference type="EMBL" id="CAC5387762.1"/>
    </source>
</evidence>
<protein>
    <submittedName>
        <fullName evidence="8">Uncharacterized protein</fullName>
    </submittedName>
</protein>
<reference evidence="8 9" key="1">
    <citation type="submission" date="2020-06" db="EMBL/GenBank/DDBJ databases">
        <authorList>
            <person name="Li R."/>
            <person name="Bekaert M."/>
        </authorList>
    </citation>
    <scope>NUCLEOTIDE SEQUENCE [LARGE SCALE GENOMIC DNA]</scope>
    <source>
        <strain evidence="9">wild</strain>
    </source>
</reference>
<evidence type="ECO:0000256" key="3">
    <source>
        <dbReference type="ARBA" id="ARBA00022801"/>
    </source>
</evidence>
<keyword evidence="5" id="KW-0067">ATP-binding</keyword>
<dbReference type="Pfam" id="PF13086">
    <property type="entry name" value="AAA_11"/>
    <property type="match status" value="1"/>
</dbReference>
<evidence type="ECO:0000256" key="2">
    <source>
        <dbReference type="ARBA" id="ARBA00022741"/>
    </source>
</evidence>
<comment type="similarity">
    <text evidence="1">Belongs to the DNA2/NAM7 helicase family.</text>
</comment>
<dbReference type="Proteomes" id="UP000507470">
    <property type="component" value="Unassembled WGS sequence"/>
</dbReference>
<feature type="domain" description="DNA2/NAM7 helicase helicase" evidence="6">
    <location>
        <begin position="56"/>
        <end position="150"/>
    </location>
</feature>
<feature type="domain" description="DNA2/NAM7 helicase-like C-terminal" evidence="7">
    <location>
        <begin position="198"/>
        <end position="338"/>
    </location>
</feature>
<keyword evidence="4" id="KW-0347">Helicase</keyword>
<evidence type="ECO:0000256" key="5">
    <source>
        <dbReference type="ARBA" id="ARBA00022840"/>
    </source>
</evidence>
<organism evidence="8 9">
    <name type="scientific">Mytilus coruscus</name>
    <name type="common">Sea mussel</name>
    <dbReference type="NCBI Taxonomy" id="42192"/>
    <lineage>
        <taxon>Eukaryota</taxon>
        <taxon>Metazoa</taxon>
        <taxon>Spiralia</taxon>
        <taxon>Lophotrochozoa</taxon>
        <taxon>Mollusca</taxon>
        <taxon>Bivalvia</taxon>
        <taxon>Autobranchia</taxon>
        <taxon>Pteriomorphia</taxon>
        <taxon>Mytilida</taxon>
        <taxon>Mytiloidea</taxon>
        <taxon>Mytilidae</taxon>
        <taxon>Mytilinae</taxon>
        <taxon>Mytilus</taxon>
    </lineage>
</organism>
<dbReference type="InterPro" id="IPR050534">
    <property type="entry name" value="Coronavir_polyprotein_1ab"/>
</dbReference>
<dbReference type="PANTHER" id="PTHR43788">
    <property type="entry name" value="DNA2/NAM7 HELICASE FAMILY MEMBER"/>
    <property type="match status" value="1"/>
</dbReference>
<evidence type="ECO:0000313" key="9">
    <source>
        <dbReference type="Proteomes" id="UP000507470"/>
    </source>
</evidence>
<dbReference type="InterPro" id="IPR047187">
    <property type="entry name" value="SF1_C_Upf1"/>
</dbReference>
<accession>A0A6J8BVS5</accession>
<sequence length="375" mass="42797">MENHDYPIPGRVYSARAGSIDSIPDSGLKPVSIHRLIRNTEKPHAYKLYQYEETFRKKPNQINAEKVKEYTKLLTLATIEEISQHDIIFCTTAMATNKRLIEGTKNRIFQCIIDEAGMCTEPECIATIIATKAEQVVLIGDHKQLQPVILCQSTAKLGLDKSLFQRYSDRSVQLKDQYRMRHVFCHVEGEEVTLPVSTEEGNEMSRSNKKEIEQIMKIFTHLVKKEKIFGDHKKKKVCIVNIMSQYNAQCSAIREALGALILRDIDLTNTSVITVVGSQGGQWDYVIFSLVRSLPQYRIEPHPTLGWCTQNLGFITNEHQINVALTRAKKGLFIIGNRHLLECDRVWRQLINMYASQGSVVEADDFPRPIPKPNK</sequence>
<dbReference type="GO" id="GO:0016787">
    <property type="term" value="F:hydrolase activity"/>
    <property type="evidence" value="ECO:0007669"/>
    <property type="project" value="UniProtKB-KW"/>
</dbReference>
<name>A0A6J8BVS5_MYTCO</name>
<keyword evidence="9" id="KW-1185">Reference proteome</keyword>
<dbReference type="CDD" id="cd18808">
    <property type="entry name" value="SF1_C_Upf1"/>
    <property type="match status" value="1"/>
</dbReference>
<dbReference type="AlphaFoldDB" id="A0A6J8BVS5"/>
<evidence type="ECO:0000256" key="1">
    <source>
        <dbReference type="ARBA" id="ARBA00007913"/>
    </source>
</evidence>
<evidence type="ECO:0000259" key="6">
    <source>
        <dbReference type="Pfam" id="PF13086"/>
    </source>
</evidence>
<dbReference type="GO" id="GO:0043139">
    <property type="term" value="F:5'-3' DNA helicase activity"/>
    <property type="evidence" value="ECO:0007669"/>
    <property type="project" value="TreeGrafter"/>
</dbReference>
<dbReference type="EMBL" id="CACVKT020004037">
    <property type="protein sequence ID" value="CAC5387762.1"/>
    <property type="molecule type" value="Genomic_DNA"/>
</dbReference>
<dbReference type="OrthoDB" id="2285229at2759"/>
<dbReference type="InterPro" id="IPR041677">
    <property type="entry name" value="DNA2/NAM7_AAA_11"/>
</dbReference>
<keyword evidence="2" id="KW-0547">Nucleotide-binding</keyword>
<dbReference type="SUPFAM" id="SSF52540">
    <property type="entry name" value="P-loop containing nucleoside triphosphate hydrolases"/>
    <property type="match status" value="1"/>
</dbReference>
<evidence type="ECO:0000256" key="4">
    <source>
        <dbReference type="ARBA" id="ARBA00022806"/>
    </source>
</evidence>
<dbReference type="Gene3D" id="3.40.50.300">
    <property type="entry name" value="P-loop containing nucleotide triphosphate hydrolases"/>
    <property type="match status" value="2"/>
</dbReference>
<proteinExistence type="inferred from homology"/>
<gene>
    <name evidence="8" type="ORF">MCOR_23055</name>
</gene>
<dbReference type="InterPro" id="IPR027417">
    <property type="entry name" value="P-loop_NTPase"/>
</dbReference>
<dbReference type="PANTHER" id="PTHR43788:SF16">
    <property type="entry name" value="HELICASE WITH ZINC FINGER 2"/>
    <property type="match status" value="1"/>
</dbReference>
<evidence type="ECO:0000259" key="7">
    <source>
        <dbReference type="Pfam" id="PF13087"/>
    </source>
</evidence>
<dbReference type="Pfam" id="PF13087">
    <property type="entry name" value="AAA_12"/>
    <property type="match status" value="1"/>
</dbReference>
<keyword evidence="3" id="KW-0378">Hydrolase</keyword>